<feature type="domain" description="Glycosyl transferase 64" evidence="15">
    <location>
        <begin position="505"/>
        <end position="744"/>
    </location>
</feature>
<organism evidence="17 18">
    <name type="scientific">Kalanchoe fedtschenkoi</name>
    <name type="common">Lavender scallops</name>
    <name type="synonym">South American air plant</name>
    <dbReference type="NCBI Taxonomy" id="63787"/>
    <lineage>
        <taxon>Eukaryota</taxon>
        <taxon>Viridiplantae</taxon>
        <taxon>Streptophyta</taxon>
        <taxon>Embryophyta</taxon>
        <taxon>Tracheophyta</taxon>
        <taxon>Spermatophyta</taxon>
        <taxon>Magnoliopsida</taxon>
        <taxon>eudicotyledons</taxon>
        <taxon>Gunneridae</taxon>
        <taxon>Pentapetalae</taxon>
        <taxon>Saxifragales</taxon>
        <taxon>Crassulaceae</taxon>
        <taxon>Kalanchoe</taxon>
    </lineage>
</organism>
<dbReference type="SUPFAM" id="SSF53448">
    <property type="entry name" value="Nucleotide-diphospho-sugar transferases"/>
    <property type="match status" value="1"/>
</dbReference>
<evidence type="ECO:0000256" key="9">
    <source>
        <dbReference type="ARBA" id="ARBA00022989"/>
    </source>
</evidence>
<dbReference type="PANTHER" id="PTHR48261">
    <property type="entry name" value="ACETYLGLUCOSAMINYLTRANSFERASE"/>
    <property type="match status" value="1"/>
</dbReference>
<dbReference type="OMA" id="RWEFGER"/>
<keyword evidence="7 14" id="KW-0812">Transmembrane</keyword>
<dbReference type="AlphaFoldDB" id="A0A7N0RJ56"/>
<keyword evidence="10 14" id="KW-0472">Membrane</keyword>
<dbReference type="SUPFAM" id="SSF75005">
    <property type="entry name" value="Arabinanase/levansucrase/invertase"/>
    <property type="match status" value="1"/>
</dbReference>
<name>A0A7N0RJ56_KALFE</name>
<dbReference type="EnsemblPlants" id="Kaladp0011s0576.1.v1.1">
    <property type="protein sequence ID" value="Kaladp0011s0576.1.v1.1"/>
    <property type="gene ID" value="Kaladp0011s0576.v1.1"/>
</dbReference>
<dbReference type="Pfam" id="PF24793">
    <property type="entry name" value="GINT1_N"/>
    <property type="match status" value="1"/>
</dbReference>
<evidence type="ECO:0000256" key="7">
    <source>
        <dbReference type="ARBA" id="ARBA00022692"/>
    </source>
</evidence>
<evidence type="ECO:0000256" key="11">
    <source>
        <dbReference type="ARBA" id="ARBA00023157"/>
    </source>
</evidence>
<keyword evidence="11" id="KW-1015">Disulfide bond</keyword>
<evidence type="ECO:0000256" key="12">
    <source>
        <dbReference type="ARBA" id="ARBA00023211"/>
    </source>
</evidence>
<feature type="transmembrane region" description="Helical" evidence="14">
    <location>
        <begin position="38"/>
        <end position="61"/>
    </location>
</feature>
<dbReference type="InterPro" id="IPR004263">
    <property type="entry name" value="Exostosin"/>
</dbReference>
<evidence type="ECO:0000313" key="17">
    <source>
        <dbReference type="EnsemblPlants" id="Kaladp0011s0576.1.v1.1"/>
    </source>
</evidence>
<evidence type="ECO:0000259" key="16">
    <source>
        <dbReference type="Pfam" id="PF24793"/>
    </source>
</evidence>
<dbReference type="Pfam" id="PF09258">
    <property type="entry name" value="Glyco_transf_64"/>
    <property type="match status" value="1"/>
</dbReference>
<dbReference type="Gramene" id="Kaladp0011s0576.1.v1.1">
    <property type="protein sequence ID" value="Kaladp0011s0576.1.v1.1"/>
    <property type="gene ID" value="Kaladp0011s0576.v1.1"/>
</dbReference>
<dbReference type="GO" id="GO:0016757">
    <property type="term" value="F:glycosyltransferase activity"/>
    <property type="evidence" value="ECO:0007669"/>
    <property type="project" value="InterPro"/>
</dbReference>
<dbReference type="InterPro" id="IPR056442">
    <property type="entry name" value="GINT1_N"/>
</dbReference>
<accession>A0A7N0RJ56</accession>
<dbReference type="InterPro" id="IPR029044">
    <property type="entry name" value="Nucleotide-diphossugar_trans"/>
</dbReference>
<dbReference type="PANTHER" id="PTHR48261:SF6">
    <property type="entry name" value="GLYCOSYLTRANSFERASE FAMILY PROTEIN"/>
    <property type="match status" value="1"/>
</dbReference>
<evidence type="ECO:0000256" key="14">
    <source>
        <dbReference type="SAM" id="Phobius"/>
    </source>
</evidence>
<sequence length="752" mass="85917">MGSANGNWGNASGGNCCDMGLKCWCRWRSRSLGPFSTASLFFTSSIIFLCFVVTLYFWVFFAPPAGRCQPDNEGSWSIGLFYGDSPFDLKPLEHMNVWRNESAAWPLANPVLTCDSVSERGFPSNFVADPFLYVQGDTLYMFYETKNSITAQGDVGVAKSVDNGVTWEPLGIALDEDWHLSVPYVFEYEDEIFMIPESSQKQEVHLYRAVNFPLHWTLEKIILRKPLVDSVIVFHGGLYWLFGSHHSHFGFRRTTKLDIWYSSSPLCVWSPHKKNPVYNNYRNLGTRNGGRPFMYNGELYRVIQEAGDAYGRGVRVSKIEVLNEDEFKEVEVPLGFVKHTKGRNAWNGARYHHLDVQKLSDGTWIAAMDGDRVLSGDLRYRVFLGFAHLLLVAGLVLIVGVLLGAVKCHMPLSLCRHDSGKRIDFLLAWDRTIAASSKFRRFYSRLNRSSNSLRGILKLNSHTGRLLLVLASLLGAFLMCAGFHYIYGGSGAQEAYPVNGHYSQFTLLTMTYDARLWNLKMCVQHYSRCPSVREIVVVWNKGTPPNVSDFDSAVPVRIRVEEHNSLNNRFRHDPLIKTRAVLELDDDIMMTCDDIERGFKVWREHPEQLVGYYPRLIKGSPLKYRGEKFARTFNGYNMILTGAAFMDAQVAFGRYWSEAAKVGREMVDRIFNCEDVLMNYLYANCSSSSRTVQYVRPTWAIDTSKFSGAAISRNTNVHYQKRSECLEKFSDIYGSLDDQKWEFNSRKDRWDA</sequence>
<feature type="transmembrane region" description="Helical" evidence="14">
    <location>
        <begin position="382"/>
        <end position="406"/>
    </location>
</feature>
<keyword evidence="18" id="KW-1185">Reference proteome</keyword>
<evidence type="ECO:0000256" key="13">
    <source>
        <dbReference type="ARBA" id="ARBA00069035"/>
    </source>
</evidence>
<evidence type="ECO:0000256" key="2">
    <source>
        <dbReference type="ARBA" id="ARBA00004141"/>
    </source>
</evidence>
<dbReference type="Gene3D" id="2.115.10.20">
    <property type="entry name" value="Glycosyl hydrolase domain, family 43"/>
    <property type="match status" value="1"/>
</dbReference>
<comment type="cofactor">
    <cofactor evidence="1">
        <name>Mn(2+)</name>
        <dbReference type="ChEBI" id="CHEBI:29035"/>
    </cofactor>
</comment>
<proteinExistence type="inferred from homology"/>
<evidence type="ECO:0000256" key="5">
    <source>
        <dbReference type="ARBA" id="ARBA00008700"/>
    </source>
</evidence>
<dbReference type="GO" id="GO:0016020">
    <property type="term" value="C:membrane"/>
    <property type="evidence" value="ECO:0007669"/>
    <property type="project" value="UniProtKB-SubCell"/>
</dbReference>
<keyword evidence="9 14" id="KW-1133">Transmembrane helix</keyword>
<protein>
    <recommendedName>
        <fullName evidence="13">Glucosamine inositolphosphorylceramide transferase 1</fullName>
    </recommendedName>
</protein>
<evidence type="ECO:0000313" key="18">
    <source>
        <dbReference type="Proteomes" id="UP000594263"/>
    </source>
</evidence>
<dbReference type="InterPro" id="IPR015338">
    <property type="entry name" value="GT64_dom"/>
</dbReference>
<evidence type="ECO:0000256" key="3">
    <source>
        <dbReference type="ARBA" id="ARBA00004991"/>
    </source>
</evidence>
<dbReference type="GO" id="GO:0046872">
    <property type="term" value="F:metal ion binding"/>
    <property type="evidence" value="ECO:0007669"/>
    <property type="project" value="UniProtKB-KW"/>
</dbReference>
<evidence type="ECO:0000256" key="10">
    <source>
        <dbReference type="ARBA" id="ARBA00023136"/>
    </source>
</evidence>
<dbReference type="Gene3D" id="3.90.550.10">
    <property type="entry name" value="Spore Coat Polysaccharide Biosynthesis Protein SpsA, Chain A"/>
    <property type="match status" value="1"/>
</dbReference>
<reference evidence="17" key="1">
    <citation type="submission" date="2021-01" db="UniProtKB">
        <authorList>
            <consortium name="EnsemblPlants"/>
        </authorList>
    </citation>
    <scope>IDENTIFICATION</scope>
</reference>
<comment type="pathway">
    <text evidence="3">Sphingolipid metabolism.</text>
</comment>
<evidence type="ECO:0000259" key="15">
    <source>
        <dbReference type="Pfam" id="PF09258"/>
    </source>
</evidence>
<evidence type="ECO:0000256" key="8">
    <source>
        <dbReference type="ARBA" id="ARBA00022723"/>
    </source>
</evidence>
<keyword evidence="8" id="KW-0479">Metal-binding</keyword>
<keyword evidence="12" id="KW-0464">Manganese</keyword>
<keyword evidence="6" id="KW-0808">Transferase</keyword>
<dbReference type="FunFam" id="3.90.550.10:FF:000095">
    <property type="entry name" value="Glycosyltransferase family protein 64 protein C5"/>
    <property type="match status" value="1"/>
</dbReference>
<comment type="subcellular location">
    <subcellularLocation>
        <location evidence="2">Membrane</location>
        <topology evidence="2">Multi-pass membrane protein</topology>
    </subcellularLocation>
</comment>
<dbReference type="InterPro" id="IPR023296">
    <property type="entry name" value="Glyco_hydro_beta-prop_sf"/>
</dbReference>
<evidence type="ECO:0000256" key="1">
    <source>
        <dbReference type="ARBA" id="ARBA00001936"/>
    </source>
</evidence>
<dbReference type="FunFam" id="2.115.10.20:FF:000004">
    <property type="entry name" value="Glucosamine inositolphosphorylceramide transferase 1"/>
    <property type="match status" value="1"/>
</dbReference>
<comment type="pathway">
    <text evidence="4">Lipid metabolism.</text>
</comment>
<evidence type="ECO:0000256" key="6">
    <source>
        <dbReference type="ARBA" id="ARBA00022679"/>
    </source>
</evidence>
<comment type="similarity">
    <text evidence="5">Belongs to the glycosyltransferase 64 family.</text>
</comment>
<evidence type="ECO:0000256" key="4">
    <source>
        <dbReference type="ARBA" id="ARBA00005189"/>
    </source>
</evidence>
<dbReference type="Proteomes" id="UP000594263">
    <property type="component" value="Unplaced"/>
</dbReference>
<feature type="transmembrane region" description="Helical" evidence="14">
    <location>
        <begin position="466"/>
        <end position="487"/>
    </location>
</feature>
<feature type="domain" description="Glucosamine inositolphosphorylceramide transferase 1 N-terminal" evidence="16">
    <location>
        <begin position="68"/>
        <end position="371"/>
    </location>
</feature>